<evidence type="ECO:0000313" key="7">
    <source>
        <dbReference type="Proteomes" id="UP001165492"/>
    </source>
</evidence>
<evidence type="ECO:0000256" key="2">
    <source>
        <dbReference type="SAM" id="SignalP"/>
    </source>
</evidence>
<organism evidence="6 7">
    <name type="scientific">Pelosinus baikalensis</name>
    <dbReference type="NCBI Taxonomy" id="2892015"/>
    <lineage>
        <taxon>Bacteria</taxon>
        <taxon>Bacillati</taxon>
        <taxon>Bacillota</taxon>
        <taxon>Negativicutes</taxon>
        <taxon>Selenomonadales</taxon>
        <taxon>Sporomusaceae</taxon>
        <taxon>Pelosinus</taxon>
    </lineage>
</organism>
<dbReference type="Pfam" id="PF25989">
    <property type="entry name" value="YknX_C"/>
    <property type="match status" value="1"/>
</dbReference>
<feature type="domain" description="Multidrug resistance protein MdtA-like barrel-sandwich hybrid" evidence="3">
    <location>
        <begin position="65"/>
        <end position="199"/>
    </location>
</feature>
<evidence type="ECO:0000259" key="5">
    <source>
        <dbReference type="Pfam" id="PF25989"/>
    </source>
</evidence>
<feature type="signal peptide" evidence="2">
    <location>
        <begin position="1"/>
        <end position="25"/>
    </location>
</feature>
<dbReference type="Gene3D" id="2.40.30.170">
    <property type="match status" value="1"/>
</dbReference>
<dbReference type="RefSeq" id="WP_229536322.1">
    <property type="nucleotide sequence ID" value="NZ_JAJHJB010000030.1"/>
</dbReference>
<evidence type="ECO:0000259" key="3">
    <source>
        <dbReference type="Pfam" id="PF25917"/>
    </source>
</evidence>
<feature type="domain" description="YknX-like C-terminal permuted SH3-like" evidence="5">
    <location>
        <begin position="287"/>
        <end position="353"/>
    </location>
</feature>
<dbReference type="InterPro" id="IPR006143">
    <property type="entry name" value="RND_pump_MFP"/>
</dbReference>
<dbReference type="Gene3D" id="2.40.50.100">
    <property type="match status" value="1"/>
</dbReference>
<dbReference type="InterPro" id="IPR058792">
    <property type="entry name" value="Beta-barrel_RND_2"/>
</dbReference>
<feature type="chain" id="PRO_5045799258" evidence="2">
    <location>
        <begin position="26"/>
        <end position="354"/>
    </location>
</feature>
<reference evidence="6" key="1">
    <citation type="submission" date="2021-11" db="EMBL/GenBank/DDBJ databases">
        <title>Description of a new species Pelosinus isolated from the bottom sediments of Lake Baikal.</title>
        <authorList>
            <person name="Zakharyuk A."/>
        </authorList>
    </citation>
    <scope>NUCLEOTIDE SEQUENCE</scope>
    <source>
        <strain evidence="6">Bkl1</strain>
    </source>
</reference>
<gene>
    <name evidence="6" type="ORF">LMF89_18385</name>
</gene>
<protein>
    <submittedName>
        <fullName evidence="6">Efflux RND transporter periplasmic adaptor subunit</fullName>
    </submittedName>
</protein>
<keyword evidence="2" id="KW-0732">Signal</keyword>
<dbReference type="Pfam" id="PF25954">
    <property type="entry name" value="Beta-barrel_RND_2"/>
    <property type="match status" value="1"/>
</dbReference>
<dbReference type="SUPFAM" id="SSF111369">
    <property type="entry name" value="HlyD-like secretion proteins"/>
    <property type="match status" value="1"/>
</dbReference>
<sequence length="354" mass="37955">MKKSIINTLAILSMTSLLLSGCSKTATTTEDVPLVRSEAVKINSSGQSANYSGEVRGRYETQLAFQVSGKIIKRNVDLGSSVSPGDVLMEIDAKDIQQNVNISSAQVSSDQSQLQLAATNLERYRTLFEQGAISRAQLDQYQNNYEVAQSAVRQSAAQYTQGSNQLGYSTLVADSGGVVSSISVEAGQVVSAGQAVLTLVKDGEREIEISVPENRVDELRKAGQIQVAFWALPNVTAQGNIREISPIADKVSRTYKVRISLVNPPADINLGMTANVMVAQPGGQPVTYIPLSAIYQTGDIPHVWVIVNDAVTLRPIKVGAFGDNKVQVLDGLQDGDVIVTAGVQKLHEGEKVRI</sequence>
<evidence type="ECO:0000313" key="6">
    <source>
        <dbReference type="EMBL" id="MCC5467306.1"/>
    </source>
</evidence>
<evidence type="ECO:0000256" key="1">
    <source>
        <dbReference type="ARBA" id="ARBA00009477"/>
    </source>
</evidence>
<dbReference type="PROSITE" id="PS51257">
    <property type="entry name" value="PROKAR_LIPOPROTEIN"/>
    <property type="match status" value="1"/>
</dbReference>
<dbReference type="PANTHER" id="PTHR30469:SF15">
    <property type="entry name" value="HLYD FAMILY OF SECRETION PROTEINS"/>
    <property type="match status" value="1"/>
</dbReference>
<evidence type="ECO:0000259" key="4">
    <source>
        <dbReference type="Pfam" id="PF25954"/>
    </source>
</evidence>
<comment type="similarity">
    <text evidence="1">Belongs to the membrane fusion protein (MFP) (TC 8.A.1) family.</text>
</comment>
<keyword evidence="7" id="KW-1185">Reference proteome</keyword>
<dbReference type="Gene3D" id="1.10.287.470">
    <property type="entry name" value="Helix hairpin bin"/>
    <property type="match status" value="1"/>
</dbReference>
<accession>A0ABS8HXI2</accession>
<dbReference type="PANTHER" id="PTHR30469">
    <property type="entry name" value="MULTIDRUG RESISTANCE PROTEIN MDTA"/>
    <property type="match status" value="1"/>
</dbReference>
<feature type="domain" description="CusB-like beta-barrel" evidence="4">
    <location>
        <begin position="207"/>
        <end position="280"/>
    </location>
</feature>
<dbReference type="Proteomes" id="UP001165492">
    <property type="component" value="Unassembled WGS sequence"/>
</dbReference>
<dbReference type="EMBL" id="JAJHJB010000030">
    <property type="protein sequence ID" value="MCC5467306.1"/>
    <property type="molecule type" value="Genomic_DNA"/>
</dbReference>
<comment type="caution">
    <text evidence="6">The sequence shown here is derived from an EMBL/GenBank/DDBJ whole genome shotgun (WGS) entry which is preliminary data.</text>
</comment>
<name>A0ABS8HXI2_9FIRM</name>
<dbReference type="NCBIfam" id="TIGR01730">
    <property type="entry name" value="RND_mfp"/>
    <property type="match status" value="1"/>
</dbReference>
<dbReference type="InterPro" id="IPR058637">
    <property type="entry name" value="YknX-like_C"/>
</dbReference>
<dbReference type="Gene3D" id="2.40.420.20">
    <property type="match status" value="1"/>
</dbReference>
<proteinExistence type="inferred from homology"/>
<dbReference type="Pfam" id="PF25917">
    <property type="entry name" value="BSH_RND"/>
    <property type="match status" value="1"/>
</dbReference>
<dbReference type="InterPro" id="IPR058625">
    <property type="entry name" value="MdtA-like_BSH"/>
</dbReference>